<evidence type="ECO:0000256" key="2">
    <source>
        <dbReference type="SAM" id="SignalP"/>
    </source>
</evidence>
<dbReference type="OrthoDB" id="8595088at2"/>
<evidence type="ECO:0000313" key="3">
    <source>
        <dbReference type="EMBL" id="RMD00963.1"/>
    </source>
</evidence>
<feature type="signal peptide" evidence="2">
    <location>
        <begin position="1"/>
        <end position="23"/>
    </location>
</feature>
<name>A0A454JM03_9NEIS</name>
<dbReference type="EMBL" id="RFAR01000011">
    <property type="protein sequence ID" value="RMD00963.1"/>
    <property type="molecule type" value="Genomic_DNA"/>
</dbReference>
<evidence type="ECO:0000256" key="1">
    <source>
        <dbReference type="SAM" id="Coils"/>
    </source>
</evidence>
<comment type="caution">
    <text evidence="3">The sequence shown here is derived from an EMBL/GenBank/DDBJ whole genome shotgun (WGS) entry which is preliminary data.</text>
</comment>
<feature type="coiled-coil region" evidence="1">
    <location>
        <begin position="26"/>
        <end position="53"/>
    </location>
</feature>
<keyword evidence="2" id="KW-0732">Signal</keyword>
<gene>
    <name evidence="3" type="ORF">EAY64_03570</name>
</gene>
<feature type="chain" id="PRO_5019211004" evidence="2">
    <location>
        <begin position="24"/>
        <end position="467"/>
    </location>
</feature>
<dbReference type="RefSeq" id="WP_103523423.1">
    <property type="nucleotide sequence ID" value="NZ_JAIZDC010000002.1"/>
</dbReference>
<dbReference type="InterPro" id="IPR021485">
    <property type="entry name" value="DUF3138"/>
</dbReference>
<reference evidence="3 4" key="1">
    <citation type="submission" date="2018-10" db="EMBL/GenBank/DDBJ databases">
        <title>Draft genome sequence of Aquitalea MWU14-2217 isolated from a wild cranberry bog in Provincetown, Massachusetts.</title>
        <authorList>
            <person name="Ebadzadsahrai G."/>
            <person name="Soby S."/>
        </authorList>
    </citation>
    <scope>NUCLEOTIDE SEQUENCE [LARGE SCALE GENOMIC DNA]</scope>
    <source>
        <strain evidence="3 4">MWU14-2217</strain>
    </source>
</reference>
<protein>
    <submittedName>
        <fullName evidence="3">DUF3138 family protein</fullName>
    </submittedName>
</protein>
<dbReference type="Proteomes" id="UP000274139">
    <property type="component" value="Unassembled WGS sequence"/>
</dbReference>
<keyword evidence="1" id="KW-0175">Coiled coil</keyword>
<sequence>MRTITTCWLGASLLSSLPLLAQADELDTLKASITHMQQQLQQLQQQLQQSASASPAAQAEDAAADTQQLLNKMAMKLDKLSDAAENGPLANLSISGYLDPLYVFNRQQHRSGFSFVNHDAHYAYDTANLGDVYLDIKKGFGSGPMAPYAEITIQPNRGSGVTTSWNASSANDSIINSAQLVIPLDQHWQVFAGQIPSFAGYEYATSPQTLTISHNLLYDFSEPAFFVGGGAQWTSGQWLWKGMLGNEAGRTEVAQVGQRRNNTPSFSWRMDYQYTNNIDIGWSGLIGRATAANYSGNAAAFQPVFYSELDISNNSLYDTINAQLDYGSAGGSALNGGRAQWWGLSLLRHHRFDSAWLGKMGWTLRYDYLDNSKNGGGTPNLALGSSGNDGANGFGSDPACVAANGVAGCSGAKRQDITAALLFYPSEQLQLKLEYRHDIASQATFDNNSGGTGKHNDVLSAQAVYSF</sequence>
<accession>A0A454JM03</accession>
<keyword evidence="4" id="KW-1185">Reference proteome</keyword>
<proteinExistence type="predicted"/>
<evidence type="ECO:0000313" key="4">
    <source>
        <dbReference type="Proteomes" id="UP000274139"/>
    </source>
</evidence>
<dbReference type="Pfam" id="PF11336">
    <property type="entry name" value="DUF3138"/>
    <property type="match status" value="1"/>
</dbReference>
<organism evidence="3 4">
    <name type="scientific">Aquitalea palustris</name>
    <dbReference type="NCBI Taxonomy" id="2480983"/>
    <lineage>
        <taxon>Bacteria</taxon>
        <taxon>Pseudomonadati</taxon>
        <taxon>Pseudomonadota</taxon>
        <taxon>Betaproteobacteria</taxon>
        <taxon>Neisseriales</taxon>
        <taxon>Chromobacteriaceae</taxon>
        <taxon>Aquitalea</taxon>
    </lineage>
</organism>
<dbReference type="AlphaFoldDB" id="A0A454JM03"/>